<organism evidence="14 15">
    <name type="scientific">Lichenifustis flavocetrariae</name>
    <dbReference type="NCBI Taxonomy" id="2949735"/>
    <lineage>
        <taxon>Bacteria</taxon>
        <taxon>Pseudomonadati</taxon>
        <taxon>Pseudomonadota</taxon>
        <taxon>Alphaproteobacteria</taxon>
        <taxon>Hyphomicrobiales</taxon>
        <taxon>Lichenihabitantaceae</taxon>
        <taxon>Lichenifustis</taxon>
    </lineage>
</organism>
<gene>
    <name evidence="14" type="primary">fliF</name>
    <name evidence="14" type="ORF">M8523_10960</name>
</gene>
<feature type="compositionally biased region" description="Polar residues" evidence="10">
    <location>
        <begin position="293"/>
        <end position="313"/>
    </location>
</feature>
<dbReference type="GO" id="GO:0009431">
    <property type="term" value="C:bacterial-type flagellum basal body, MS ring"/>
    <property type="evidence" value="ECO:0007669"/>
    <property type="project" value="InterPro"/>
</dbReference>
<dbReference type="InterPro" id="IPR000067">
    <property type="entry name" value="FlgMring_FliF"/>
</dbReference>
<dbReference type="NCBIfam" id="TIGR00206">
    <property type="entry name" value="fliF"/>
    <property type="match status" value="1"/>
</dbReference>
<evidence type="ECO:0000256" key="8">
    <source>
        <dbReference type="ARBA" id="ARBA00023143"/>
    </source>
</evidence>
<evidence type="ECO:0000313" key="14">
    <source>
        <dbReference type="EMBL" id="MCW6508537.1"/>
    </source>
</evidence>
<keyword evidence="8 9" id="KW-0975">Bacterial flagellum</keyword>
<keyword evidence="7 11" id="KW-0472">Membrane</keyword>
<reference evidence="14" key="1">
    <citation type="submission" date="2022-05" db="EMBL/GenBank/DDBJ databases">
        <authorList>
            <person name="Pankratov T."/>
        </authorList>
    </citation>
    <scope>NUCLEOTIDE SEQUENCE</scope>
    <source>
        <strain evidence="14">BP6-180914</strain>
    </source>
</reference>
<dbReference type="PRINTS" id="PR01009">
    <property type="entry name" value="FLGMRINGFLIF"/>
</dbReference>
<keyword evidence="15" id="KW-1185">Reference proteome</keyword>
<dbReference type="InterPro" id="IPR043427">
    <property type="entry name" value="YscJ/FliF"/>
</dbReference>
<keyword evidence="4" id="KW-1003">Cell membrane</keyword>
<dbReference type="Gene3D" id="3.30.300.30">
    <property type="match status" value="1"/>
</dbReference>
<evidence type="ECO:0000256" key="10">
    <source>
        <dbReference type="SAM" id="MobiDB-lite"/>
    </source>
</evidence>
<dbReference type="InterPro" id="IPR006182">
    <property type="entry name" value="FliF_N_dom"/>
</dbReference>
<comment type="caution">
    <text evidence="14">The sequence shown here is derived from an EMBL/GenBank/DDBJ whole genome shotgun (WGS) entry which is preliminary data.</text>
</comment>
<keyword evidence="14" id="KW-0969">Cilium</keyword>
<keyword evidence="5 11" id="KW-0812">Transmembrane</keyword>
<feature type="transmembrane region" description="Helical" evidence="11">
    <location>
        <begin position="21"/>
        <end position="43"/>
    </location>
</feature>
<dbReference type="InterPro" id="IPR013556">
    <property type="entry name" value="Flag_M-ring_C"/>
</dbReference>
<keyword evidence="14" id="KW-0282">Flagellum</keyword>
<protein>
    <recommendedName>
        <fullName evidence="9">Flagellar M-ring protein</fullName>
    </recommendedName>
</protein>
<comment type="subcellular location">
    <subcellularLocation>
        <location evidence="1 9">Bacterial flagellum basal body</location>
    </subcellularLocation>
    <subcellularLocation>
        <location evidence="2">Cell membrane</location>
        <topology evidence="2">Multi-pass membrane protein</topology>
    </subcellularLocation>
</comment>
<feature type="region of interest" description="Disordered" evidence="10">
    <location>
        <begin position="273"/>
        <end position="337"/>
    </location>
</feature>
<dbReference type="Pfam" id="PF08345">
    <property type="entry name" value="YscJ_FliF_C"/>
    <property type="match status" value="1"/>
</dbReference>
<dbReference type="RefSeq" id="WP_282584908.1">
    <property type="nucleotide sequence ID" value="NZ_JAMOIM010000006.1"/>
</dbReference>
<keyword evidence="14" id="KW-0966">Cell projection</keyword>
<evidence type="ECO:0000256" key="11">
    <source>
        <dbReference type="SAM" id="Phobius"/>
    </source>
</evidence>
<dbReference type="Pfam" id="PF01514">
    <property type="entry name" value="YscJ_FliF"/>
    <property type="match status" value="1"/>
</dbReference>
<evidence type="ECO:0000259" key="13">
    <source>
        <dbReference type="Pfam" id="PF08345"/>
    </source>
</evidence>
<dbReference type="PANTHER" id="PTHR30046:SF0">
    <property type="entry name" value="FLAGELLAR M-RING PROTEIN"/>
    <property type="match status" value="1"/>
</dbReference>
<keyword evidence="6 11" id="KW-1133">Transmembrane helix</keyword>
<dbReference type="AlphaFoldDB" id="A0AA42CMM3"/>
<evidence type="ECO:0000313" key="15">
    <source>
        <dbReference type="Proteomes" id="UP001165667"/>
    </source>
</evidence>
<comment type="function">
    <text evidence="9">The M ring may be actively involved in energy transduction.</text>
</comment>
<dbReference type="PIRSF" id="PIRSF004862">
    <property type="entry name" value="FliF"/>
    <property type="match status" value="1"/>
</dbReference>
<dbReference type="PANTHER" id="PTHR30046">
    <property type="entry name" value="FLAGELLAR M-RING PROTEIN"/>
    <property type="match status" value="1"/>
</dbReference>
<feature type="compositionally biased region" description="Basic and acidic residues" evidence="10">
    <location>
        <begin position="282"/>
        <end position="292"/>
    </location>
</feature>
<evidence type="ECO:0000256" key="1">
    <source>
        <dbReference type="ARBA" id="ARBA00004117"/>
    </source>
</evidence>
<accession>A0AA42CMM3</accession>
<evidence type="ECO:0000256" key="7">
    <source>
        <dbReference type="ARBA" id="ARBA00023136"/>
    </source>
</evidence>
<dbReference type="InterPro" id="IPR045851">
    <property type="entry name" value="AMP-bd_C_sf"/>
</dbReference>
<evidence type="ECO:0000256" key="4">
    <source>
        <dbReference type="ARBA" id="ARBA00022475"/>
    </source>
</evidence>
<dbReference type="EMBL" id="JAMOIM010000006">
    <property type="protein sequence ID" value="MCW6508537.1"/>
    <property type="molecule type" value="Genomic_DNA"/>
</dbReference>
<comment type="similarity">
    <text evidence="3 9">Belongs to the FliF family.</text>
</comment>
<evidence type="ECO:0000256" key="2">
    <source>
        <dbReference type="ARBA" id="ARBA00004651"/>
    </source>
</evidence>
<dbReference type="GO" id="GO:0003774">
    <property type="term" value="F:cytoskeletal motor activity"/>
    <property type="evidence" value="ECO:0007669"/>
    <property type="project" value="InterPro"/>
</dbReference>
<dbReference type="Proteomes" id="UP001165667">
    <property type="component" value="Unassembled WGS sequence"/>
</dbReference>
<feature type="transmembrane region" description="Helical" evidence="11">
    <location>
        <begin position="439"/>
        <end position="457"/>
    </location>
</feature>
<feature type="compositionally biased region" description="Basic and acidic residues" evidence="10">
    <location>
        <begin position="324"/>
        <end position="335"/>
    </location>
</feature>
<evidence type="ECO:0000259" key="12">
    <source>
        <dbReference type="Pfam" id="PF01514"/>
    </source>
</evidence>
<proteinExistence type="inferred from homology"/>
<evidence type="ECO:0000256" key="3">
    <source>
        <dbReference type="ARBA" id="ARBA00007971"/>
    </source>
</evidence>
<evidence type="ECO:0000256" key="6">
    <source>
        <dbReference type="ARBA" id="ARBA00022989"/>
    </source>
</evidence>
<dbReference type="GO" id="GO:0071973">
    <property type="term" value="P:bacterial-type flagellum-dependent cell motility"/>
    <property type="evidence" value="ECO:0007669"/>
    <property type="project" value="InterPro"/>
</dbReference>
<sequence length="579" mass="60892">MNAMEQLQRLWANLLQLGPRKLGALAAIGVAVFALTGVAGYYLSRPSMETLYAGLDRQDVSSIGGALRDADIGFDVSADGTSVMVRYGQTAQARMLLAEKGLPHSSNAGYELYDKMGSLGLTSFMQDITRVRALEGELARTIQSMAGVKAARVHIVLPDEGSFRRTKQPATASVLIRATTVDDAHAARAIRHLVAAAVPGMTADAVTVLSTDGTVLASGDDTGNAAPGKMLELEKTVSADIADNIRKTLTPSLGVSNIQISVAAKLNTDTKQVAETTYNPDGRVERSTRSVKDTQVSQNSSSATPTTAGQNVPQAKPTGSDGKQSNEENTKKEDLTNYEVSSKTVTTVSAGYAIEHLSVAVVLNKTALLQSLGLKAGGEIPPEKLAEIEQLASSAAGFEKPRGDTIKVMAVDFVDSGKDLEAIPSTSFMDALLRQSGTLINAGMILGVTLLILLFAVRPLTRVLAAPSAAELTGPQGGDLPMLGMDSTAMALPDPSSMNFGDAGPMLAADNPLAAMDMGGLTPIGGMTPSWDTSDGSLIDDLTSRPRRTPQKRLEQMIEFDEGQAAAILKQWIHRRAAA</sequence>
<evidence type="ECO:0000256" key="9">
    <source>
        <dbReference type="PIRNR" id="PIRNR004862"/>
    </source>
</evidence>
<feature type="domain" description="Flagellar M-ring C-terminal" evidence="13">
    <location>
        <begin position="249"/>
        <end position="413"/>
    </location>
</feature>
<feature type="domain" description="Flagellar M-ring N-terminal" evidence="12">
    <location>
        <begin position="44"/>
        <end position="217"/>
    </location>
</feature>
<evidence type="ECO:0000256" key="5">
    <source>
        <dbReference type="ARBA" id="ARBA00022692"/>
    </source>
</evidence>
<dbReference type="GO" id="GO:0005886">
    <property type="term" value="C:plasma membrane"/>
    <property type="evidence" value="ECO:0007669"/>
    <property type="project" value="UniProtKB-SubCell"/>
</dbReference>
<name>A0AA42CMM3_9HYPH</name>